<dbReference type="InterPro" id="IPR051871">
    <property type="entry name" value="GMC_Oxidoreductase-Related"/>
</dbReference>
<comment type="cofactor">
    <cofactor evidence="1">
        <name>FAD</name>
        <dbReference type="ChEBI" id="CHEBI:57692"/>
    </cofactor>
</comment>
<evidence type="ECO:0000256" key="3">
    <source>
        <dbReference type="ARBA" id="ARBA00022827"/>
    </source>
</evidence>
<proteinExistence type="predicted"/>
<dbReference type="InterPro" id="IPR036188">
    <property type="entry name" value="FAD/NAD-bd_sf"/>
</dbReference>
<keyword evidence="2" id="KW-0285">Flavoprotein</keyword>
<reference evidence="5 6" key="1">
    <citation type="submission" date="2019-12" db="EMBL/GenBank/DDBJ databases">
        <authorList>
            <person name="Alioto T."/>
            <person name="Alioto T."/>
            <person name="Gomez Garrido J."/>
        </authorList>
    </citation>
    <scope>NUCLEOTIDE SEQUENCE [LARGE SCALE GENOMIC DNA]</scope>
</reference>
<protein>
    <submittedName>
        <fullName evidence="5">HOTHEAD-like isoform X1</fullName>
    </submittedName>
</protein>
<evidence type="ECO:0000256" key="2">
    <source>
        <dbReference type="ARBA" id="ARBA00022630"/>
    </source>
</evidence>
<dbReference type="GO" id="GO:0016614">
    <property type="term" value="F:oxidoreductase activity, acting on CH-OH group of donors"/>
    <property type="evidence" value="ECO:0007669"/>
    <property type="project" value="InterPro"/>
</dbReference>
<dbReference type="Gene3D" id="3.30.560.10">
    <property type="entry name" value="Glucose Oxidase, domain 3"/>
    <property type="match status" value="1"/>
</dbReference>
<dbReference type="Gramene" id="OE9A029192T1">
    <property type="protein sequence ID" value="OE9A029192C1"/>
    <property type="gene ID" value="OE9A029192"/>
</dbReference>
<dbReference type="InterPro" id="IPR007867">
    <property type="entry name" value="GMC_OxRtase_C"/>
</dbReference>
<organism evidence="5 6">
    <name type="scientific">Olea europaea subsp. europaea</name>
    <dbReference type="NCBI Taxonomy" id="158383"/>
    <lineage>
        <taxon>Eukaryota</taxon>
        <taxon>Viridiplantae</taxon>
        <taxon>Streptophyta</taxon>
        <taxon>Embryophyta</taxon>
        <taxon>Tracheophyta</taxon>
        <taxon>Spermatophyta</taxon>
        <taxon>Magnoliopsida</taxon>
        <taxon>eudicotyledons</taxon>
        <taxon>Gunneridae</taxon>
        <taxon>Pentapetalae</taxon>
        <taxon>asterids</taxon>
        <taxon>lamiids</taxon>
        <taxon>Lamiales</taxon>
        <taxon>Oleaceae</taxon>
        <taxon>Oleeae</taxon>
        <taxon>Olea</taxon>
    </lineage>
</organism>
<dbReference type="EMBL" id="CACTIH010009102">
    <property type="protein sequence ID" value="CAA3024102.1"/>
    <property type="molecule type" value="Genomic_DNA"/>
</dbReference>
<dbReference type="SUPFAM" id="SSF54373">
    <property type="entry name" value="FAD-linked reductases, C-terminal domain"/>
    <property type="match status" value="1"/>
</dbReference>
<keyword evidence="6" id="KW-1185">Reference proteome</keyword>
<evidence type="ECO:0000313" key="6">
    <source>
        <dbReference type="Proteomes" id="UP000594638"/>
    </source>
</evidence>
<name>A0A8S0UX68_OLEEU</name>
<evidence type="ECO:0000313" key="5">
    <source>
        <dbReference type="EMBL" id="CAA3024102.1"/>
    </source>
</evidence>
<comment type="caution">
    <text evidence="5">The sequence shown here is derived from an EMBL/GenBank/DDBJ whole genome shotgun (WGS) entry which is preliminary data.</text>
</comment>
<feature type="domain" description="Glucose-methanol-choline oxidoreductase C-terminal" evidence="4">
    <location>
        <begin position="117"/>
        <end position="150"/>
    </location>
</feature>
<accession>A0A8S0UX68</accession>
<dbReference type="AlphaFoldDB" id="A0A8S0UX68"/>
<dbReference type="PANTHER" id="PTHR45968:SF31">
    <property type="entry name" value="GLUCOSE-METHANOL-CHOLINE (GMC) OXIDOREDUCTASE FAMILY PROTEIN"/>
    <property type="match status" value="1"/>
</dbReference>
<sequence length="151" mass="16709">MAYLSNGAMNEIILPSGALRCRQLLIQSGIGPAQQLSTQGIKVILDQPNVGQGMSDNPMNSGFIPSPQPVEISLIQVTDYPFIIPFNVSMQEAKLGPEPYRYANLQAGVILEKIVRPFSTGHLELQSRDPNDNPRITFNYLNDPRDVQRCV</sequence>
<dbReference type="Gene3D" id="3.50.50.60">
    <property type="entry name" value="FAD/NAD(P)-binding domain"/>
    <property type="match status" value="1"/>
</dbReference>
<dbReference type="PANTHER" id="PTHR45968">
    <property type="entry name" value="OSJNBA0019K04.7 PROTEIN"/>
    <property type="match status" value="1"/>
</dbReference>
<evidence type="ECO:0000256" key="1">
    <source>
        <dbReference type="ARBA" id="ARBA00001974"/>
    </source>
</evidence>
<keyword evidence="3" id="KW-0274">FAD</keyword>
<dbReference type="Pfam" id="PF05199">
    <property type="entry name" value="GMC_oxred_C"/>
    <property type="match status" value="1"/>
</dbReference>
<dbReference type="OrthoDB" id="269227at2759"/>
<dbReference type="Proteomes" id="UP000594638">
    <property type="component" value="Unassembled WGS sequence"/>
</dbReference>
<gene>
    <name evidence="5" type="ORF">OLEA9_A029192</name>
</gene>
<evidence type="ECO:0000259" key="4">
    <source>
        <dbReference type="Pfam" id="PF05199"/>
    </source>
</evidence>